<sequence length="58" mass="6799">MAAPFSQQLHLAQQKQNYTNKKMTTPFFSCFSGFCTFKRNFVEHISCKMTYITVHTTQ</sequence>
<proteinExistence type="predicted"/>
<accession>A0A0E9X875</accession>
<name>A0A0E9X875_ANGAN</name>
<protein>
    <submittedName>
        <fullName evidence="1">Uncharacterized protein</fullName>
    </submittedName>
</protein>
<reference evidence="1" key="2">
    <citation type="journal article" date="2015" name="Fish Shellfish Immunol.">
        <title>Early steps in the European eel (Anguilla anguilla)-Vibrio vulnificus interaction in the gills: Role of the RtxA13 toxin.</title>
        <authorList>
            <person name="Callol A."/>
            <person name="Pajuelo D."/>
            <person name="Ebbesson L."/>
            <person name="Teles M."/>
            <person name="MacKenzie S."/>
            <person name="Amaro C."/>
        </authorList>
    </citation>
    <scope>NUCLEOTIDE SEQUENCE</scope>
</reference>
<evidence type="ECO:0000313" key="1">
    <source>
        <dbReference type="EMBL" id="JAH98060.1"/>
    </source>
</evidence>
<reference evidence="1" key="1">
    <citation type="submission" date="2014-11" db="EMBL/GenBank/DDBJ databases">
        <authorList>
            <person name="Amaro Gonzalez C."/>
        </authorList>
    </citation>
    <scope>NUCLEOTIDE SEQUENCE</scope>
</reference>
<dbReference type="AlphaFoldDB" id="A0A0E9X875"/>
<organism evidence="1">
    <name type="scientific">Anguilla anguilla</name>
    <name type="common">European freshwater eel</name>
    <name type="synonym">Muraena anguilla</name>
    <dbReference type="NCBI Taxonomy" id="7936"/>
    <lineage>
        <taxon>Eukaryota</taxon>
        <taxon>Metazoa</taxon>
        <taxon>Chordata</taxon>
        <taxon>Craniata</taxon>
        <taxon>Vertebrata</taxon>
        <taxon>Euteleostomi</taxon>
        <taxon>Actinopterygii</taxon>
        <taxon>Neopterygii</taxon>
        <taxon>Teleostei</taxon>
        <taxon>Anguilliformes</taxon>
        <taxon>Anguillidae</taxon>
        <taxon>Anguilla</taxon>
    </lineage>
</organism>
<dbReference type="EMBL" id="GBXM01010517">
    <property type="protein sequence ID" value="JAH98060.1"/>
    <property type="molecule type" value="Transcribed_RNA"/>
</dbReference>